<reference evidence="2 3" key="1">
    <citation type="journal article" date="2021" name="Arch. Microbiol.">
        <title>Harenicola maris gen. nov., sp. nov. isolated from the Sea of Japan shallow sediments.</title>
        <authorList>
            <person name="Romanenko L.A."/>
            <person name="Kurilenko V.V."/>
            <person name="Chernysheva N.Y."/>
            <person name="Tekutyeva L.A."/>
            <person name="Velansky P.V."/>
            <person name="Svetashev V.I."/>
            <person name="Isaeva M.P."/>
        </authorList>
    </citation>
    <scope>NUCLEOTIDE SEQUENCE [LARGE SCALE GENOMIC DNA]</scope>
    <source>
        <strain evidence="2 3">KMM 3653</strain>
    </source>
</reference>
<dbReference type="PROSITE" id="PS51257">
    <property type="entry name" value="PROKAR_LIPOPROTEIN"/>
    <property type="match status" value="1"/>
</dbReference>
<protein>
    <submittedName>
        <fullName evidence="2">Uncharacterized protein</fullName>
    </submittedName>
</protein>
<accession>A0AAP2G4M8</accession>
<gene>
    <name evidence="2" type="ORF">IV417_11910</name>
</gene>
<evidence type="ECO:0000313" key="3">
    <source>
        <dbReference type="Proteomes" id="UP001315686"/>
    </source>
</evidence>
<feature type="signal peptide" evidence="1">
    <location>
        <begin position="1"/>
        <end position="19"/>
    </location>
</feature>
<dbReference type="Proteomes" id="UP001315686">
    <property type="component" value="Unassembled WGS sequence"/>
</dbReference>
<evidence type="ECO:0000313" key="2">
    <source>
        <dbReference type="EMBL" id="MBT0958093.1"/>
    </source>
</evidence>
<evidence type="ECO:0000256" key="1">
    <source>
        <dbReference type="SAM" id="SignalP"/>
    </source>
</evidence>
<sequence>MIRFAALIGASAIALGACAPTGGQVVSIPEEAIVAFDGKTEEEIMTRVAPAAFIASFEKVCEANVDNLAGALALLKSDGYILLADSGDVTAYAHPDGKPVFGFGGRNPRKPEVCMVMSRNSANLRSVTEAYANKLPNVLEVPIAGLAPGAEKAWLPGDGAETLYLTVNRTDPSLGEIFAFAIGKI</sequence>
<comment type="caution">
    <text evidence="2">The sequence shown here is derived from an EMBL/GenBank/DDBJ whole genome shotgun (WGS) entry which is preliminary data.</text>
</comment>
<proteinExistence type="predicted"/>
<organism evidence="2 3">
    <name type="scientific">Harenicola maris</name>
    <dbReference type="NCBI Taxonomy" id="2841044"/>
    <lineage>
        <taxon>Bacteria</taxon>
        <taxon>Pseudomonadati</taxon>
        <taxon>Pseudomonadota</taxon>
        <taxon>Alphaproteobacteria</taxon>
        <taxon>Rhodobacterales</taxon>
        <taxon>Paracoccaceae</taxon>
        <taxon>Harenicola</taxon>
    </lineage>
</organism>
<dbReference type="AlphaFoldDB" id="A0AAP2G4M8"/>
<dbReference type="RefSeq" id="WP_327794308.1">
    <property type="nucleotide sequence ID" value="NZ_JADQAZ010000002.1"/>
</dbReference>
<name>A0AAP2G4M8_9RHOB</name>
<dbReference type="EMBL" id="JADQAZ010000002">
    <property type="protein sequence ID" value="MBT0958093.1"/>
    <property type="molecule type" value="Genomic_DNA"/>
</dbReference>
<feature type="chain" id="PRO_5042912206" evidence="1">
    <location>
        <begin position="20"/>
        <end position="185"/>
    </location>
</feature>
<keyword evidence="1" id="KW-0732">Signal</keyword>
<keyword evidence="3" id="KW-1185">Reference proteome</keyword>